<evidence type="ECO:0000313" key="3">
    <source>
        <dbReference type="EMBL" id="GMG81096.1"/>
    </source>
</evidence>
<name>A0ABQ6LL14_9RHOB</name>
<sequence>MAKIEPETLFEIPSGTIHLHQPTLNVNLDVQGNRLNIAEGTVERLLTEFARSAQGARIAANFLSGGAEAATAPPPAPAPDPAPAAAPPPAAAAPAPLPDLATAIGSGRGWTARKRRATLAWLAISGAVVALSMAQTLLPPVLPILAVWLLAALWLGRIRAGNRGRGRAGRRPYRSRKIGLLYGLPVFGLPVVVGSLLLG</sequence>
<evidence type="ECO:0000256" key="1">
    <source>
        <dbReference type="SAM" id="MobiDB-lite"/>
    </source>
</evidence>
<keyword evidence="2" id="KW-0472">Membrane</keyword>
<comment type="caution">
    <text evidence="3">The sequence shown here is derived from an EMBL/GenBank/DDBJ whole genome shotgun (WGS) entry which is preliminary data.</text>
</comment>
<dbReference type="RefSeq" id="WP_285669723.1">
    <property type="nucleotide sequence ID" value="NZ_BSYI01000002.1"/>
</dbReference>
<gene>
    <name evidence="3" type="ORF">LNKW23_03080</name>
</gene>
<accession>A0ABQ6LL14</accession>
<keyword evidence="4" id="KW-1185">Reference proteome</keyword>
<evidence type="ECO:0008006" key="5">
    <source>
        <dbReference type="Google" id="ProtNLM"/>
    </source>
</evidence>
<reference evidence="3 4" key="1">
    <citation type="submission" date="2023-04" db="EMBL/GenBank/DDBJ databases">
        <title>Marinoamorphus aggregata gen. nov., sp. Nov., isolate from tissue of brittle star Ophioplocus japonicus.</title>
        <authorList>
            <person name="Kawano K."/>
            <person name="Sawayama S."/>
            <person name="Nakagawa S."/>
        </authorList>
    </citation>
    <scope>NUCLEOTIDE SEQUENCE [LARGE SCALE GENOMIC DNA]</scope>
    <source>
        <strain evidence="3 4">NKW23</strain>
    </source>
</reference>
<feature type="transmembrane region" description="Helical" evidence="2">
    <location>
        <begin position="117"/>
        <end position="134"/>
    </location>
</feature>
<feature type="transmembrane region" description="Helical" evidence="2">
    <location>
        <begin position="140"/>
        <end position="158"/>
    </location>
</feature>
<feature type="region of interest" description="Disordered" evidence="1">
    <location>
        <begin position="69"/>
        <end position="92"/>
    </location>
</feature>
<feature type="transmembrane region" description="Helical" evidence="2">
    <location>
        <begin position="179"/>
        <end position="198"/>
    </location>
</feature>
<proteinExistence type="predicted"/>
<organism evidence="3 4">
    <name type="scientific">Paralimibaculum aggregatum</name>
    <dbReference type="NCBI Taxonomy" id="3036245"/>
    <lineage>
        <taxon>Bacteria</taxon>
        <taxon>Pseudomonadati</taxon>
        <taxon>Pseudomonadota</taxon>
        <taxon>Alphaproteobacteria</taxon>
        <taxon>Rhodobacterales</taxon>
        <taxon>Paracoccaceae</taxon>
        <taxon>Paralimibaculum</taxon>
    </lineage>
</organism>
<evidence type="ECO:0000313" key="4">
    <source>
        <dbReference type="Proteomes" id="UP001239909"/>
    </source>
</evidence>
<keyword evidence="2" id="KW-0812">Transmembrane</keyword>
<feature type="compositionally biased region" description="Pro residues" evidence="1">
    <location>
        <begin position="72"/>
        <end position="92"/>
    </location>
</feature>
<dbReference type="EMBL" id="BSYI01000002">
    <property type="protein sequence ID" value="GMG81096.1"/>
    <property type="molecule type" value="Genomic_DNA"/>
</dbReference>
<keyword evidence="2" id="KW-1133">Transmembrane helix</keyword>
<evidence type="ECO:0000256" key="2">
    <source>
        <dbReference type="SAM" id="Phobius"/>
    </source>
</evidence>
<dbReference type="Proteomes" id="UP001239909">
    <property type="component" value="Unassembled WGS sequence"/>
</dbReference>
<protein>
    <recommendedName>
        <fullName evidence="5">DUF805 domain-containing protein</fullName>
    </recommendedName>
</protein>